<dbReference type="InterPro" id="IPR020518">
    <property type="entry name" value="Tscrpt_reg_PrtN"/>
</dbReference>
<keyword evidence="2" id="KW-1185">Reference proteome</keyword>
<evidence type="ECO:0000313" key="1">
    <source>
        <dbReference type="EMBL" id="QXI55788.1"/>
    </source>
</evidence>
<protein>
    <submittedName>
        <fullName evidence="1">Pyocin activator PrtN family protein</fullName>
    </submittedName>
</protein>
<evidence type="ECO:0000313" key="2">
    <source>
        <dbReference type="Proteomes" id="UP000824066"/>
    </source>
</evidence>
<accession>A0ABX8QK74</accession>
<dbReference type="RefSeq" id="WP_217861808.1">
    <property type="nucleotide sequence ID" value="NZ_CP077080.1"/>
</dbReference>
<dbReference type="Proteomes" id="UP000824066">
    <property type="component" value="Chromosome"/>
</dbReference>
<dbReference type="Pfam" id="PF11112">
    <property type="entry name" value="PyocinActivator"/>
    <property type="match status" value="1"/>
</dbReference>
<dbReference type="EMBL" id="CP077080">
    <property type="protein sequence ID" value="QXI55788.1"/>
    <property type="molecule type" value="Genomic_DNA"/>
</dbReference>
<organism evidence="1 2">
    <name type="scientific">Pseudomonas canavaninivorans</name>
    <dbReference type="NCBI Taxonomy" id="2842348"/>
    <lineage>
        <taxon>Bacteria</taxon>
        <taxon>Pseudomonadati</taxon>
        <taxon>Pseudomonadota</taxon>
        <taxon>Gammaproteobacteria</taxon>
        <taxon>Pseudomonadales</taxon>
        <taxon>Pseudomonadaceae</taxon>
        <taxon>Pseudomonas</taxon>
    </lineage>
</organism>
<gene>
    <name evidence="1" type="ORF">KSS97_12910</name>
</gene>
<sequence length="80" mass="9128">MNTTLEQLRRQFATPCPSLTAVREQYFAHIRTDRYLLSEIKAGRIKLVVKRLHCSARAKPVVYLHDLAAYLDAQATKQAA</sequence>
<proteinExistence type="predicted"/>
<name>A0ABX8QK74_PSECO</name>
<reference evidence="1 2" key="1">
    <citation type="journal article" date="2021" name="Microorganisms">
        <title>The Ever-Expanding Pseudomonas Genus: Description of 43 New Species and Partition of the Pseudomonas putida Group.</title>
        <authorList>
            <person name="Girard L."/>
            <person name="Lood C."/>
            <person name="Hofte M."/>
            <person name="Vandamme P."/>
            <person name="Rokni-Zadeh H."/>
            <person name="van Noort V."/>
            <person name="Lavigne R."/>
            <person name="De Mot R."/>
        </authorList>
    </citation>
    <scope>NUCLEOTIDE SEQUENCE [LARGE SCALE GENOMIC DNA]</scope>
    <source>
        <strain evidence="1 2">SWRI17</strain>
    </source>
</reference>